<evidence type="ECO:0000313" key="2">
    <source>
        <dbReference type="EMBL" id="GLC28274.1"/>
    </source>
</evidence>
<keyword evidence="3" id="KW-1185">Reference proteome</keyword>
<dbReference type="InterPro" id="IPR006119">
    <property type="entry name" value="Resolv_N"/>
</dbReference>
<evidence type="ECO:0000313" key="3">
    <source>
        <dbReference type="Proteomes" id="UP001161325"/>
    </source>
</evidence>
<evidence type="ECO:0000259" key="1">
    <source>
        <dbReference type="SMART" id="SM00857"/>
    </source>
</evidence>
<dbReference type="Pfam" id="PF00239">
    <property type="entry name" value="Resolvase"/>
    <property type="match status" value="1"/>
</dbReference>
<protein>
    <recommendedName>
        <fullName evidence="1">Resolvase/invertase-type recombinase catalytic domain-containing protein</fullName>
    </recommendedName>
</protein>
<dbReference type="Proteomes" id="UP001161325">
    <property type="component" value="Unassembled WGS sequence"/>
</dbReference>
<gene>
    <name evidence="2" type="ORF">rosag_47870</name>
</gene>
<dbReference type="InterPro" id="IPR036162">
    <property type="entry name" value="Resolvase-like_N_sf"/>
</dbReference>
<dbReference type="EMBL" id="BRXS01000008">
    <property type="protein sequence ID" value="GLC28274.1"/>
    <property type="molecule type" value="Genomic_DNA"/>
</dbReference>
<dbReference type="SUPFAM" id="SSF53041">
    <property type="entry name" value="Resolvase-like"/>
    <property type="match status" value="1"/>
</dbReference>
<feature type="domain" description="Resolvase/invertase-type recombinase catalytic" evidence="1">
    <location>
        <begin position="28"/>
        <end position="174"/>
    </location>
</feature>
<organism evidence="2 3">
    <name type="scientific">Roseisolibacter agri</name>
    <dbReference type="NCBI Taxonomy" id="2014610"/>
    <lineage>
        <taxon>Bacteria</taxon>
        <taxon>Pseudomonadati</taxon>
        <taxon>Gemmatimonadota</taxon>
        <taxon>Gemmatimonadia</taxon>
        <taxon>Gemmatimonadales</taxon>
        <taxon>Gemmatimonadaceae</taxon>
        <taxon>Roseisolibacter</taxon>
    </lineage>
</organism>
<reference evidence="2" key="1">
    <citation type="submission" date="2022-08" db="EMBL/GenBank/DDBJ databases">
        <title>Draft genome sequencing of Roseisolibacter agri AW1220.</title>
        <authorList>
            <person name="Tobiishi Y."/>
            <person name="Tonouchi A."/>
        </authorList>
    </citation>
    <scope>NUCLEOTIDE SEQUENCE</scope>
    <source>
        <strain evidence="2">AW1220</strain>
    </source>
</reference>
<sequence length="352" mass="40310">MYTTHLESFDELRARTLERWDGLLARGIMVLVRQSTVKQAREYVHSAQFQFRQVQVAARFGIRDEDITVVDLRGESGSRPERRKLFRVAADVIERGGCGVLMLADHNRLGRNVHDAARVFSAMQRHRGVIIVDGQLLDPCDPGDLKTLYDMAVAAEMENRSRAAYQTKIKRELSGRGGYRYQLPSGMVWASPHDPAYVKAMEHAGLSDWVADALRALERGDAYTARTTVSRFKEDHRLAGHTLLPMPFPDADVYRSITLRFQWLVEEGSLTGLMRRVEEDAAWPVAGKYPSTRSSAWRPSSSVRWRPWWPNQLRIWFQRPALYGRYAITWRQHSKISESVIMEAASARRSHA</sequence>
<dbReference type="AlphaFoldDB" id="A0AA37VGC0"/>
<accession>A0AA37VGC0</accession>
<comment type="caution">
    <text evidence="2">The sequence shown here is derived from an EMBL/GenBank/DDBJ whole genome shotgun (WGS) entry which is preliminary data.</text>
</comment>
<dbReference type="SMART" id="SM00857">
    <property type="entry name" value="Resolvase"/>
    <property type="match status" value="1"/>
</dbReference>
<dbReference type="GO" id="GO:0000150">
    <property type="term" value="F:DNA strand exchange activity"/>
    <property type="evidence" value="ECO:0007669"/>
    <property type="project" value="InterPro"/>
</dbReference>
<dbReference type="GO" id="GO:0003677">
    <property type="term" value="F:DNA binding"/>
    <property type="evidence" value="ECO:0007669"/>
    <property type="project" value="InterPro"/>
</dbReference>
<proteinExistence type="predicted"/>
<dbReference type="Gene3D" id="3.40.50.1390">
    <property type="entry name" value="Resolvase, N-terminal catalytic domain"/>
    <property type="match status" value="1"/>
</dbReference>
<name>A0AA37VGC0_9BACT</name>